<organism evidence="1 2">
    <name type="scientific">Cupriavidus metallidurans</name>
    <dbReference type="NCBI Taxonomy" id="119219"/>
    <lineage>
        <taxon>Bacteria</taxon>
        <taxon>Pseudomonadati</taxon>
        <taxon>Pseudomonadota</taxon>
        <taxon>Betaproteobacteria</taxon>
        <taxon>Burkholderiales</taxon>
        <taxon>Burkholderiaceae</taxon>
        <taxon>Cupriavidus</taxon>
    </lineage>
</organism>
<dbReference type="RefSeq" id="WP_008641792.1">
    <property type="nucleotide sequence ID" value="NZ_CP037900.1"/>
</dbReference>
<dbReference type="InterPro" id="IPR011146">
    <property type="entry name" value="HIT-like"/>
</dbReference>
<dbReference type="PANTHER" id="PTHR46648">
    <property type="entry name" value="HIT FAMILY PROTEIN 1"/>
    <property type="match status" value="1"/>
</dbReference>
<dbReference type="GO" id="GO:0003824">
    <property type="term" value="F:catalytic activity"/>
    <property type="evidence" value="ECO:0007669"/>
    <property type="project" value="InterPro"/>
</dbReference>
<dbReference type="OrthoDB" id="9784774at2"/>
<dbReference type="EMBL" id="CP037900">
    <property type="protein sequence ID" value="QBP08428.1"/>
    <property type="molecule type" value="Genomic_DNA"/>
</dbReference>
<dbReference type="Proteomes" id="UP000253772">
    <property type="component" value="Chromosome c1"/>
</dbReference>
<dbReference type="PANTHER" id="PTHR46648:SF1">
    <property type="entry name" value="ADENOSINE 5'-MONOPHOSPHORAMIDASE HNT1"/>
    <property type="match status" value="1"/>
</dbReference>
<dbReference type="Pfam" id="PF01230">
    <property type="entry name" value="HIT"/>
    <property type="match status" value="1"/>
</dbReference>
<dbReference type="Gene3D" id="3.30.428.10">
    <property type="entry name" value="HIT-like"/>
    <property type="match status" value="1"/>
</dbReference>
<dbReference type="CDD" id="cd01277">
    <property type="entry name" value="HINT_subgroup"/>
    <property type="match status" value="1"/>
</dbReference>
<dbReference type="InterPro" id="IPR039384">
    <property type="entry name" value="HINT"/>
</dbReference>
<dbReference type="PROSITE" id="PS51084">
    <property type="entry name" value="HIT_2"/>
    <property type="match status" value="1"/>
</dbReference>
<proteinExistence type="predicted"/>
<evidence type="ECO:0000313" key="1">
    <source>
        <dbReference type="EMBL" id="QBP08428.1"/>
    </source>
</evidence>
<sequence length="145" mass="15846">MQAEYDSNNIFARILRGELPCFKVYEDADTIAFMDIMPQSDGHTLVVPKEQAVDVFGLSEAGAAAAIRATQIVARGVREAFQPDGVVISQFNGAAAGQTVPHIHFHIVPRYVDQPLRGHARQQQDMAVLKQHAERVIAALAKLKG</sequence>
<dbReference type="GO" id="GO:0009117">
    <property type="term" value="P:nucleotide metabolic process"/>
    <property type="evidence" value="ECO:0007669"/>
    <property type="project" value="TreeGrafter"/>
</dbReference>
<dbReference type="PRINTS" id="PR00332">
    <property type="entry name" value="HISTRIAD"/>
</dbReference>
<dbReference type="AlphaFoldDB" id="A0A132HDP1"/>
<gene>
    <name evidence="1" type="ORF">DDF84_001080</name>
</gene>
<accession>A0A132HDP1</accession>
<dbReference type="InterPro" id="IPR001310">
    <property type="entry name" value="Histidine_triad_HIT"/>
</dbReference>
<dbReference type="SUPFAM" id="SSF54197">
    <property type="entry name" value="HIT-like"/>
    <property type="match status" value="1"/>
</dbReference>
<reference evidence="1 2" key="1">
    <citation type="submission" date="2019-03" db="EMBL/GenBank/DDBJ databases">
        <title>Comparative insights into the high quality Complete genome sequence of highly metal resistant Cupriavidus metallidurans strain BS1 isolated from a gold-copper mine.</title>
        <authorList>
            <person name="Mazhar H.S."/>
            <person name="Rensing C."/>
        </authorList>
    </citation>
    <scope>NUCLEOTIDE SEQUENCE [LARGE SCALE GENOMIC DNA]</scope>
    <source>
        <strain evidence="1 2">BS1</strain>
    </source>
</reference>
<dbReference type="GeneID" id="60822935"/>
<name>A0A132HDP1_9BURK</name>
<evidence type="ECO:0000313" key="2">
    <source>
        <dbReference type="Proteomes" id="UP000253772"/>
    </source>
</evidence>
<dbReference type="InterPro" id="IPR036265">
    <property type="entry name" value="HIT-like_sf"/>
</dbReference>
<protein>
    <submittedName>
        <fullName evidence="1">HIT family protein</fullName>
    </submittedName>
</protein>